<reference evidence="8 9" key="1">
    <citation type="submission" date="2016-09" db="EMBL/GenBank/DDBJ databases">
        <title>Extensive genetic diversity and differential bi-allelic expression allows diatom success in the polar Southern Ocean.</title>
        <authorList>
            <consortium name="DOE Joint Genome Institute"/>
            <person name="Mock T."/>
            <person name="Otillar R.P."/>
            <person name="Strauss J."/>
            <person name="Dupont C."/>
            <person name="Frickenhaus S."/>
            <person name="Maumus F."/>
            <person name="Mcmullan M."/>
            <person name="Sanges R."/>
            <person name="Schmutz J."/>
            <person name="Toseland A."/>
            <person name="Valas R."/>
            <person name="Veluchamy A."/>
            <person name="Ward B.J."/>
            <person name="Allen A."/>
            <person name="Barry K."/>
            <person name="Falciatore A."/>
            <person name="Ferrante M."/>
            <person name="Fortunato A.E."/>
            <person name="Gloeckner G."/>
            <person name="Gruber A."/>
            <person name="Hipkin R."/>
            <person name="Janech M."/>
            <person name="Kroth P."/>
            <person name="Leese F."/>
            <person name="Lindquist E."/>
            <person name="Lyon B.R."/>
            <person name="Martin J."/>
            <person name="Mayer C."/>
            <person name="Parker M."/>
            <person name="Quesneville H."/>
            <person name="Raymond J."/>
            <person name="Uhlig C."/>
            <person name="Valentin K.U."/>
            <person name="Worden A.Z."/>
            <person name="Armbrust E.V."/>
            <person name="Bowler C."/>
            <person name="Green B."/>
            <person name="Moulton V."/>
            <person name="Van Oosterhout C."/>
            <person name="Grigoriev I."/>
        </authorList>
    </citation>
    <scope>NUCLEOTIDE SEQUENCE [LARGE SCALE GENOMIC DNA]</scope>
    <source>
        <strain evidence="8 9">CCMP1102</strain>
    </source>
</reference>
<dbReference type="AlphaFoldDB" id="A0A1E7FVD8"/>
<dbReference type="Gene3D" id="3.90.1150.170">
    <property type="match status" value="1"/>
</dbReference>
<dbReference type="OrthoDB" id="392571at2759"/>
<dbReference type="GO" id="GO:0016831">
    <property type="term" value="F:carboxy-lyase activity"/>
    <property type="evidence" value="ECO:0007669"/>
    <property type="project" value="UniProtKB-KW"/>
</dbReference>
<feature type="non-terminal residue" evidence="8">
    <location>
        <position position="443"/>
    </location>
</feature>
<feature type="modified residue" description="N6-(pyridoxal phosphate)lysine" evidence="6">
    <location>
        <position position="242"/>
    </location>
</feature>
<keyword evidence="3" id="KW-0210">Decarboxylase</keyword>
<keyword evidence="9" id="KW-1185">Reference proteome</keyword>
<dbReference type="SUPFAM" id="SSF53383">
    <property type="entry name" value="PLP-dependent transferases"/>
    <property type="match status" value="1"/>
</dbReference>
<evidence type="ECO:0000256" key="6">
    <source>
        <dbReference type="PIRSR" id="PIRSR602129-50"/>
    </source>
</evidence>
<dbReference type="GO" id="GO:0019752">
    <property type="term" value="P:carboxylic acid metabolic process"/>
    <property type="evidence" value="ECO:0007669"/>
    <property type="project" value="InterPro"/>
</dbReference>
<dbReference type="PANTHER" id="PTHR45677">
    <property type="entry name" value="GLUTAMATE DECARBOXYLASE-RELATED"/>
    <property type="match status" value="1"/>
</dbReference>
<evidence type="ECO:0000313" key="9">
    <source>
        <dbReference type="Proteomes" id="UP000095751"/>
    </source>
</evidence>
<keyword evidence="4 6" id="KW-0663">Pyridoxal phosphate</keyword>
<name>A0A1E7FVD8_9STRA</name>
<keyword evidence="5 7" id="KW-0456">Lyase</keyword>
<comment type="similarity">
    <text evidence="2 7">Belongs to the group II decarboxylase family.</text>
</comment>
<dbReference type="KEGG" id="fcy:FRACYDRAFT_157509"/>
<feature type="non-terminal residue" evidence="8">
    <location>
        <position position="1"/>
    </location>
</feature>
<evidence type="ECO:0000256" key="5">
    <source>
        <dbReference type="ARBA" id="ARBA00023239"/>
    </source>
</evidence>
<dbReference type="GO" id="GO:0030170">
    <property type="term" value="F:pyridoxal phosphate binding"/>
    <property type="evidence" value="ECO:0007669"/>
    <property type="project" value="InterPro"/>
</dbReference>
<dbReference type="InParanoid" id="A0A1E7FVD8"/>
<organism evidence="8 9">
    <name type="scientific">Fragilariopsis cylindrus CCMP1102</name>
    <dbReference type="NCBI Taxonomy" id="635003"/>
    <lineage>
        <taxon>Eukaryota</taxon>
        <taxon>Sar</taxon>
        <taxon>Stramenopiles</taxon>
        <taxon>Ochrophyta</taxon>
        <taxon>Bacillariophyta</taxon>
        <taxon>Bacillariophyceae</taxon>
        <taxon>Bacillariophycidae</taxon>
        <taxon>Bacillariales</taxon>
        <taxon>Bacillariaceae</taxon>
        <taxon>Fragilariopsis</taxon>
    </lineage>
</organism>
<dbReference type="PANTHER" id="PTHR45677:SF8">
    <property type="entry name" value="CYSTEINE SULFINIC ACID DECARBOXYLASE"/>
    <property type="match status" value="1"/>
</dbReference>
<protein>
    <submittedName>
        <fullName evidence="8">PLP-dependent transferase</fullName>
    </submittedName>
</protein>
<dbReference type="InterPro" id="IPR002129">
    <property type="entry name" value="PyrdxlP-dep_de-COase"/>
</dbReference>
<gene>
    <name evidence="8" type="ORF">FRACYDRAFT_157509</name>
</gene>
<dbReference type="EMBL" id="KV784353">
    <property type="protein sequence ID" value="OEU22128.1"/>
    <property type="molecule type" value="Genomic_DNA"/>
</dbReference>
<sequence>IQKYSVNTNHPYFFNQLFGAVDPVALAGEIIALSVNTSAYTYETAPVFTMIERNVMENLGRLVFDAYDDECQSRYTGCNGLMLPGGSISNLTALHVARHYAKYASSSSYSPTNPQQEFVAFVSSEAHYSFSKAIAVTGIGIENLVVVPTLPNGSMDVNQLEILMKTMYHLYGLSRIPFFVGVTSGSTVRGSFDDIEAIVRHRIWIHVDGAWGGSAIFSSRPDIRGLMRGVQRADSFTFNPHKMFGAPQQTTAFLSRHKDILKAANSSGAKYLFDCRKSGAEYDLGDTSFTCGRRTDSIKLWALLKFHGPDGLGKQLEEKVDVLDYLVDKIRENKYFMLACDPWPFNVNFFFVPERIRMAMIKCGVDINSSTPHIPPELSKELGDISVQLKLMLHHSGEMLIPYQPISNQEADCFRIVLAGYKPFSKEDVHRIIDLIEKYGNTL</sequence>
<evidence type="ECO:0000256" key="7">
    <source>
        <dbReference type="RuleBase" id="RU000382"/>
    </source>
</evidence>
<evidence type="ECO:0000256" key="2">
    <source>
        <dbReference type="ARBA" id="ARBA00009533"/>
    </source>
</evidence>
<evidence type="ECO:0000256" key="3">
    <source>
        <dbReference type="ARBA" id="ARBA00022793"/>
    </source>
</evidence>
<dbReference type="GO" id="GO:0005737">
    <property type="term" value="C:cytoplasm"/>
    <property type="evidence" value="ECO:0007669"/>
    <property type="project" value="TreeGrafter"/>
</dbReference>
<dbReference type="Proteomes" id="UP000095751">
    <property type="component" value="Unassembled WGS sequence"/>
</dbReference>
<proteinExistence type="inferred from homology"/>
<evidence type="ECO:0000313" key="8">
    <source>
        <dbReference type="EMBL" id="OEU22128.1"/>
    </source>
</evidence>
<dbReference type="GO" id="GO:0016740">
    <property type="term" value="F:transferase activity"/>
    <property type="evidence" value="ECO:0007669"/>
    <property type="project" value="UniProtKB-KW"/>
</dbReference>
<keyword evidence="8" id="KW-0808">Transferase</keyword>
<dbReference type="Pfam" id="PF00282">
    <property type="entry name" value="Pyridoxal_deC"/>
    <property type="match status" value="1"/>
</dbReference>
<comment type="cofactor">
    <cofactor evidence="1 6 7">
        <name>pyridoxal 5'-phosphate</name>
        <dbReference type="ChEBI" id="CHEBI:597326"/>
    </cofactor>
</comment>
<dbReference type="InterPro" id="IPR015421">
    <property type="entry name" value="PyrdxlP-dep_Trfase_major"/>
</dbReference>
<dbReference type="Gene3D" id="3.40.640.10">
    <property type="entry name" value="Type I PLP-dependent aspartate aminotransferase-like (Major domain)"/>
    <property type="match status" value="1"/>
</dbReference>
<evidence type="ECO:0000256" key="4">
    <source>
        <dbReference type="ARBA" id="ARBA00022898"/>
    </source>
</evidence>
<accession>A0A1E7FVD8</accession>
<evidence type="ECO:0000256" key="1">
    <source>
        <dbReference type="ARBA" id="ARBA00001933"/>
    </source>
</evidence>
<dbReference type="InterPro" id="IPR015424">
    <property type="entry name" value="PyrdxlP-dep_Trfase"/>
</dbReference>